<protein>
    <submittedName>
        <fullName evidence="1">Uncharacterized protein</fullName>
    </submittedName>
</protein>
<comment type="caution">
    <text evidence="1">The sequence shown here is derived from an EMBL/GenBank/DDBJ whole genome shotgun (WGS) entry which is preliminary data.</text>
</comment>
<name>A0A9W9WZ76_9EURO</name>
<gene>
    <name evidence="1" type="ORF">N7530_005038</name>
</gene>
<dbReference type="AlphaFoldDB" id="A0A9W9WZ76"/>
<reference evidence="1" key="2">
    <citation type="journal article" date="2023" name="IMA Fungus">
        <title>Comparative genomic study of the Penicillium genus elucidates a diverse pangenome and 15 lateral gene transfer events.</title>
        <authorList>
            <person name="Petersen C."/>
            <person name="Sorensen T."/>
            <person name="Nielsen M.R."/>
            <person name="Sondergaard T.E."/>
            <person name="Sorensen J.L."/>
            <person name="Fitzpatrick D.A."/>
            <person name="Frisvad J.C."/>
            <person name="Nielsen K.L."/>
        </authorList>
    </citation>
    <scope>NUCLEOTIDE SEQUENCE</scope>
    <source>
        <strain evidence="1">IBT 17660</strain>
    </source>
</reference>
<reference evidence="1" key="1">
    <citation type="submission" date="2022-12" db="EMBL/GenBank/DDBJ databases">
        <authorList>
            <person name="Petersen C."/>
        </authorList>
    </citation>
    <scope>NUCLEOTIDE SEQUENCE</scope>
    <source>
        <strain evidence="1">IBT 17660</strain>
    </source>
</reference>
<keyword evidence="2" id="KW-1185">Reference proteome</keyword>
<proteinExistence type="predicted"/>
<sequence length="64" mass="7279">MAHLRRSDPGVSSEARKRSLGGQEDVFTYIGKLNRARQTRTSETMKRQLQPGTSYELYSVSQMS</sequence>
<organism evidence="1 2">
    <name type="scientific">Penicillium desertorum</name>
    <dbReference type="NCBI Taxonomy" id="1303715"/>
    <lineage>
        <taxon>Eukaryota</taxon>
        <taxon>Fungi</taxon>
        <taxon>Dikarya</taxon>
        <taxon>Ascomycota</taxon>
        <taxon>Pezizomycotina</taxon>
        <taxon>Eurotiomycetes</taxon>
        <taxon>Eurotiomycetidae</taxon>
        <taxon>Eurotiales</taxon>
        <taxon>Aspergillaceae</taxon>
        <taxon>Penicillium</taxon>
    </lineage>
</organism>
<accession>A0A9W9WZ76</accession>
<evidence type="ECO:0000313" key="2">
    <source>
        <dbReference type="Proteomes" id="UP001147760"/>
    </source>
</evidence>
<dbReference type="EMBL" id="JAPWDO010000003">
    <property type="protein sequence ID" value="KAJ5479529.1"/>
    <property type="molecule type" value="Genomic_DNA"/>
</dbReference>
<dbReference type="Proteomes" id="UP001147760">
    <property type="component" value="Unassembled WGS sequence"/>
</dbReference>
<evidence type="ECO:0000313" key="1">
    <source>
        <dbReference type="EMBL" id="KAJ5479529.1"/>
    </source>
</evidence>